<dbReference type="GeneID" id="99685980"/>
<dbReference type="PIRSF" id="PIRSF018266">
    <property type="entry name" value="FecR"/>
    <property type="match status" value="1"/>
</dbReference>
<dbReference type="Pfam" id="PF16220">
    <property type="entry name" value="DUF4880"/>
    <property type="match status" value="1"/>
</dbReference>
<feature type="domain" description="FecR N-terminal" evidence="2">
    <location>
        <begin position="18"/>
        <end position="60"/>
    </location>
</feature>
<dbReference type="Gene3D" id="2.60.120.1440">
    <property type="match status" value="1"/>
</dbReference>
<gene>
    <name evidence="3" type="ORF">EV684_109134</name>
</gene>
<proteinExistence type="predicted"/>
<dbReference type="GO" id="GO:0016989">
    <property type="term" value="F:sigma factor antagonist activity"/>
    <property type="evidence" value="ECO:0007669"/>
    <property type="project" value="TreeGrafter"/>
</dbReference>
<reference evidence="3 4" key="1">
    <citation type="submission" date="2019-03" db="EMBL/GenBank/DDBJ databases">
        <title>Genomic Encyclopedia of Type Strains, Phase IV (KMG-IV): sequencing the most valuable type-strain genomes for metagenomic binning, comparative biology and taxonomic classification.</title>
        <authorList>
            <person name="Goeker M."/>
        </authorList>
    </citation>
    <scope>NUCLEOTIDE SEQUENCE [LARGE SCALE GENOMIC DNA]</scope>
    <source>
        <strain evidence="3 4">DSM 1709</strain>
    </source>
</reference>
<organism evidence="3 4">
    <name type="scientific">Rubrivivax gelatinosus</name>
    <name type="common">Rhodocyclus gelatinosus</name>
    <name type="synonym">Rhodopseudomonas gelatinosa</name>
    <dbReference type="NCBI Taxonomy" id="28068"/>
    <lineage>
        <taxon>Bacteria</taxon>
        <taxon>Pseudomonadati</taxon>
        <taxon>Pseudomonadota</taxon>
        <taxon>Betaproteobacteria</taxon>
        <taxon>Burkholderiales</taxon>
        <taxon>Sphaerotilaceae</taxon>
        <taxon>Rubrivivax</taxon>
    </lineage>
</organism>
<evidence type="ECO:0000259" key="2">
    <source>
        <dbReference type="Pfam" id="PF16220"/>
    </source>
</evidence>
<feature type="domain" description="FecR protein" evidence="1">
    <location>
        <begin position="119"/>
        <end position="214"/>
    </location>
</feature>
<dbReference type="RefSeq" id="WP_132648087.1">
    <property type="nucleotide sequence ID" value="NZ_CP181386.1"/>
</dbReference>
<dbReference type="InterPro" id="IPR006860">
    <property type="entry name" value="FecR"/>
</dbReference>
<dbReference type="OrthoDB" id="1100567at2"/>
<dbReference type="InterPro" id="IPR012373">
    <property type="entry name" value="Ferrdict_sens_TM"/>
</dbReference>
<dbReference type="AlphaFoldDB" id="A0A4R2M946"/>
<dbReference type="PANTHER" id="PTHR30273:SF2">
    <property type="entry name" value="PROTEIN FECR"/>
    <property type="match status" value="1"/>
</dbReference>
<dbReference type="InterPro" id="IPR032623">
    <property type="entry name" value="FecR_N"/>
</dbReference>
<dbReference type="Proteomes" id="UP000295106">
    <property type="component" value="Unassembled WGS sequence"/>
</dbReference>
<comment type="caution">
    <text evidence="3">The sequence shown here is derived from an EMBL/GenBank/DDBJ whole genome shotgun (WGS) entry which is preliminary data.</text>
</comment>
<evidence type="ECO:0000259" key="1">
    <source>
        <dbReference type="Pfam" id="PF04773"/>
    </source>
</evidence>
<dbReference type="PANTHER" id="PTHR30273">
    <property type="entry name" value="PERIPLASMIC SIGNAL SENSOR AND SIGMA FACTOR ACTIVATOR FECR-RELATED"/>
    <property type="match status" value="1"/>
</dbReference>
<evidence type="ECO:0000313" key="3">
    <source>
        <dbReference type="EMBL" id="TCP01495.1"/>
    </source>
</evidence>
<protein>
    <submittedName>
        <fullName evidence="3">FecR family protein</fullName>
    </submittedName>
</protein>
<sequence length="332" mass="35701">MSVSRPIPAETPPAQILDEAADWLVRLASGDATDADRAACERWRLQSPQHASAWARAERLMSTLGGLPPALAMPALDRRAGRSRRAAIGRLAALIGAVPAGWAAWQWSEGPAGYQLGADHRAATGEQRELLLADGSRVTLNTASAIDVRYDTERRLIQLHAGEILVQSGADPAPRPRPLVVRTAHGTMQALGTRFTVRRFDERTRVAVLDGAVRVEPAASAAGAALLRAGEQADFGRDALGAVFAADETQAAWTRGLLLADRMRLADLADELRRYRGGFVHCDPAVAGLRVSGAYPVGSMAATERALVMLVTTYPVQALKRLRGRWLSFVPR</sequence>
<dbReference type="Pfam" id="PF04773">
    <property type="entry name" value="FecR"/>
    <property type="match status" value="1"/>
</dbReference>
<accession>A0A4R2M946</accession>
<dbReference type="EMBL" id="SLXD01000009">
    <property type="protein sequence ID" value="TCP01495.1"/>
    <property type="molecule type" value="Genomic_DNA"/>
</dbReference>
<name>A0A4R2M946_RUBGE</name>
<evidence type="ECO:0000313" key="4">
    <source>
        <dbReference type="Proteomes" id="UP000295106"/>
    </source>
</evidence>